<name>A0A645JFR8_9ZZZZ</name>
<dbReference type="AlphaFoldDB" id="A0A645JFR8"/>
<proteinExistence type="predicted"/>
<sequence>MEGKVNAMNDQTKVASVLTILFGRETPTDISYTDLVKADL</sequence>
<gene>
    <name evidence="1" type="ORF">SDC9_209788</name>
</gene>
<dbReference type="InterPro" id="IPR014722">
    <property type="entry name" value="Rib_uL2_dom2"/>
</dbReference>
<evidence type="ECO:0000313" key="1">
    <source>
        <dbReference type="EMBL" id="MPN62042.1"/>
    </source>
</evidence>
<organism evidence="1">
    <name type="scientific">bioreactor metagenome</name>
    <dbReference type="NCBI Taxonomy" id="1076179"/>
    <lineage>
        <taxon>unclassified sequences</taxon>
        <taxon>metagenomes</taxon>
        <taxon>ecological metagenomes</taxon>
    </lineage>
</organism>
<comment type="caution">
    <text evidence="1">The sequence shown here is derived from an EMBL/GenBank/DDBJ whole genome shotgun (WGS) entry which is preliminary data.</text>
</comment>
<dbReference type="Gene3D" id="2.30.30.30">
    <property type="match status" value="1"/>
</dbReference>
<dbReference type="CDD" id="cd06091">
    <property type="entry name" value="KOW_NusG"/>
    <property type="match status" value="1"/>
</dbReference>
<dbReference type="EMBL" id="VSSQ01139484">
    <property type="protein sequence ID" value="MPN62042.1"/>
    <property type="molecule type" value="Genomic_DNA"/>
</dbReference>
<accession>A0A645JFR8</accession>
<reference evidence="1" key="1">
    <citation type="submission" date="2019-08" db="EMBL/GenBank/DDBJ databases">
        <authorList>
            <person name="Kucharzyk K."/>
            <person name="Murdoch R.W."/>
            <person name="Higgins S."/>
            <person name="Loffler F."/>
        </authorList>
    </citation>
    <scope>NUCLEOTIDE SEQUENCE</scope>
</reference>
<protein>
    <submittedName>
        <fullName evidence="1">Uncharacterized protein</fullName>
    </submittedName>
</protein>